<dbReference type="EMBL" id="JBBDGN010000005">
    <property type="protein sequence ID" value="MEJ1091394.1"/>
    <property type="molecule type" value="Genomic_DNA"/>
</dbReference>
<gene>
    <name evidence="2" type="ORF">WDU93_06760</name>
</gene>
<proteinExistence type="predicted"/>
<evidence type="ECO:0000256" key="1">
    <source>
        <dbReference type="SAM" id="MobiDB-lite"/>
    </source>
</evidence>
<keyword evidence="3" id="KW-1185">Reference proteome</keyword>
<comment type="caution">
    <text evidence="2">The sequence shown here is derived from an EMBL/GenBank/DDBJ whole genome shotgun (WGS) entry which is preliminary data.</text>
</comment>
<sequence length="114" mass="13137">MLRRMPDAGCRMPDAGCRMPDAGCRMPDAGCRMPDATTREGYSRVDLARECALRAEASVISLRAKRTSPREATFPPGGIHEKRDTHHEKWDMHDEKWDMHDEKWDMHGERTLSR</sequence>
<evidence type="ECO:0000313" key="3">
    <source>
        <dbReference type="Proteomes" id="UP001366085"/>
    </source>
</evidence>
<protein>
    <submittedName>
        <fullName evidence="2">Uncharacterized protein</fullName>
    </submittedName>
</protein>
<organism evidence="2 3">
    <name type="scientific">Microbacterium istanbulense</name>
    <dbReference type="NCBI Taxonomy" id="3122049"/>
    <lineage>
        <taxon>Bacteria</taxon>
        <taxon>Bacillati</taxon>
        <taxon>Actinomycetota</taxon>
        <taxon>Actinomycetes</taxon>
        <taxon>Micrococcales</taxon>
        <taxon>Microbacteriaceae</taxon>
        <taxon>Microbacterium</taxon>
    </lineage>
</organism>
<name>A0ABU8LJA2_9MICO</name>
<reference evidence="2 3" key="1">
    <citation type="submission" date="2024-02" db="EMBL/GenBank/DDBJ databases">
        <authorList>
            <person name="Saticioglu I.B."/>
        </authorList>
    </citation>
    <scope>NUCLEOTIDE SEQUENCE [LARGE SCALE GENOMIC DNA]</scope>
    <source>
        <strain evidence="2 3">Mu-43</strain>
    </source>
</reference>
<feature type="region of interest" description="Disordered" evidence="1">
    <location>
        <begin position="65"/>
        <end position="87"/>
    </location>
</feature>
<evidence type="ECO:0000313" key="2">
    <source>
        <dbReference type="EMBL" id="MEJ1091394.1"/>
    </source>
</evidence>
<dbReference type="Proteomes" id="UP001366085">
    <property type="component" value="Unassembled WGS sequence"/>
</dbReference>
<accession>A0ABU8LJA2</accession>
<dbReference type="RefSeq" id="WP_337318877.1">
    <property type="nucleotide sequence ID" value="NZ_JBBDGN010000005.1"/>
</dbReference>